<evidence type="ECO:0000313" key="2">
    <source>
        <dbReference type="Proteomes" id="UP001390339"/>
    </source>
</evidence>
<accession>A0ABR2J6Y1</accession>
<evidence type="ECO:0000313" key="1">
    <source>
        <dbReference type="EMBL" id="KAK8873552.1"/>
    </source>
</evidence>
<protein>
    <submittedName>
        <fullName evidence="1">Uncharacterized protein</fullName>
    </submittedName>
</protein>
<sequence length="68" mass="7319">MAGNGGKINVGVGDVGVNARSKPFKMMPFYVPPDGKNDSTMVFEDIQDDTRYIHSDGSDDLITALEAI</sequence>
<proteinExistence type="predicted"/>
<keyword evidence="2" id="KW-1185">Reference proteome</keyword>
<reference evidence="1 2" key="1">
    <citation type="journal article" date="2024" name="IMA Fungus">
        <title>Apiospora arundinis, a panoply of carbohydrate-active enzymes and secondary metabolites.</title>
        <authorList>
            <person name="Sorensen T."/>
            <person name="Petersen C."/>
            <person name="Muurmann A.T."/>
            <person name="Christiansen J.V."/>
            <person name="Brundto M.L."/>
            <person name="Overgaard C.K."/>
            <person name="Boysen A.T."/>
            <person name="Wollenberg R.D."/>
            <person name="Larsen T.O."/>
            <person name="Sorensen J.L."/>
            <person name="Nielsen K.L."/>
            <person name="Sondergaard T.E."/>
        </authorList>
    </citation>
    <scope>NUCLEOTIDE SEQUENCE [LARGE SCALE GENOMIC DNA]</scope>
    <source>
        <strain evidence="1 2">AAU 773</strain>
    </source>
</reference>
<gene>
    <name evidence="1" type="ORF">PGQ11_004066</name>
</gene>
<dbReference type="EMBL" id="JAPCWZ010000003">
    <property type="protein sequence ID" value="KAK8873552.1"/>
    <property type="molecule type" value="Genomic_DNA"/>
</dbReference>
<name>A0ABR2J6Y1_9PEZI</name>
<comment type="caution">
    <text evidence="1">The sequence shown here is derived from an EMBL/GenBank/DDBJ whole genome shotgun (WGS) entry which is preliminary data.</text>
</comment>
<dbReference type="Proteomes" id="UP001390339">
    <property type="component" value="Unassembled WGS sequence"/>
</dbReference>
<organism evidence="1 2">
    <name type="scientific">Apiospora arundinis</name>
    <dbReference type="NCBI Taxonomy" id="335852"/>
    <lineage>
        <taxon>Eukaryota</taxon>
        <taxon>Fungi</taxon>
        <taxon>Dikarya</taxon>
        <taxon>Ascomycota</taxon>
        <taxon>Pezizomycotina</taxon>
        <taxon>Sordariomycetes</taxon>
        <taxon>Xylariomycetidae</taxon>
        <taxon>Amphisphaeriales</taxon>
        <taxon>Apiosporaceae</taxon>
        <taxon>Apiospora</taxon>
    </lineage>
</organism>